<evidence type="ECO:0000313" key="3">
    <source>
        <dbReference type="EMBL" id="NYI67789.1"/>
    </source>
</evidence>
<evidence type="ECO:0000256" key="1">
    <source>
        <dbReference type="SAM" id="MobiDB-lite"/>
    </source>
</evidence>
<reference evidence="3 4" key="1">
    <citation type="submission" date="2020-07" db="EMBL/GenBank/DDBJ databases">
        <title>Sequencing the genomes of 1000 actinobacteria strains.</title>
        <authorList>
            <person name="Klenk H.-P."/>
        </authorList>
    </citation>
    <scope>NUCLEOTIDE SEQUENCE [LARGE SCALE GENOMIC DNA]</scope>
    <source>
        <strain evidence="3 4">DSM 26341</strain>
    </source>
</reference>
<name>A0A7Z0IHL5_9MICO</name>
<protein>
    <recommendedName>
        <fullName evidence="2">DUF222 domain-containing protein</fullName>
    </recommendedName>
</protein>
<dbReference type="AlphaFoldDB" id="A0A7Z0IHL5"/>
<organism evidence="3 4">
    <name type="scientific">Spelaeicoccus albus</name>
    <dbReference type="NCBI Taxonomy" id="1280376"/>
    <lineage>
        <taxon>Bacteria</taxon>
        <taxon>Bacillati</taxon>
        <taxon>Actinomycetota</taxon>
        <taxon>Actinomycetes</taxon>
        <taxon>Micrococcales</taxon>
        <taxon>Brevibacteriaceae</taxon>
        <taxon>Spelaeicoccus</taxon>
    </lineage>
</organism>
<dbReference type="Proteomes" id="UP000539111">
    <property type="component" value="Unassembled WGS sequence"/>
</dbReference>
<proteinExistence type="predicted"/>
<evidence type="ECO:0000259" key="2">
    <source>
        <dbReference type="Pfam" id="PF02720"/>
    </source>
</evidence>
<gene>
    <name evidence="3" type="ORF">BJY26_002095</name>
</gene>
<feature type="compositionally biased region" description="Basic and acidic residues" evidence="1">
    <location>
        <begin position="102"/>
        <end position="124"/>
    </location>
</feature>
<evidence type="ECO:0000313" key="4">
    <source>
        <dbReference type="Proteomes" id="UP000539111"/>
    </source>
</evidence>
<dbReference type="InterPro" id="IPR003870">
    <property type="entry name" value="DUF222"/>
</dbReference>
<dbReference type="Pfam" id="PF02720">
    <property type="entry name" value="DUF222"/>
    <property type="match status" value="1"/>
</dbReference>
<comment type="caution">
    <text evidence="3">The sequence shown here is derived from an EMBL/GenBank/DDBJ whole genome shotgun (WGS) entry which is preliminary data.</text>
</comment>
<feature type="domain" description="DUF222" evidence="2">
    <location>
        <begin position="2"/>
        <end position="106"/>
    </location>
</feature>
<sequence>MAGLLENGEVRIEHITTAVHTLDRIPERLATNTTADTIVGFFTDHAPTTSPRTLARLAEELLGQLNPPDNDLYDPEAFNRRSLRISTDMLGMVHGNYQLDPRAARETRPRSLRTPDTKRQPRRV</sequence>
<dbReference type="EMBL" id="JACBZP010000001">
    <property type="protein sequence ID" value="NYI67789.1"/>
    <property type="molecule type" value="Genomic_DNA"/>
</dbReference>
<accession>A0A7Z0IHL5</accession>
<feature type="region of interest" description="Disordered" evidence="1">
    <location>
        <begin position="96"/>
        <end position="124"/>
    </location>
</feature>
<keyword evidence="4" id="KW-1185">Reference proteome</keyword>